<dbReference type="GO" id="GO:0016020">
    <property type="term" value="C:membrane"/>
    <property type="evidence" value="ECO:0007669"/>
    <property type="project" value="UniProtKB-SubCell"/>
</dbReference>
<keyword evidence="2 5" id="KW-0812">Transmembrane</keyword>
<accession>A0A7U2ICE3</accession>
<feature type="transmembrane region" description="Helical" evidence="5">
    <location>
        <begin position="357"/>
        <end position="378"/>
    </location>
</feature>
<keyword evidence="4 5" id="KW-0472">Membrane</keyword>
<dbReference type="Pfam" id="PF01544">
    <property type="entry name" value="CorA"/>
    <property type="match status" value="1"/>
</dbReference>
<dbReference type="InterPro" id="IPR002523">
    <property type="entry name" value="MgTranspt_CorA/ZnTranspt_ZntB"/>
</dbReference>
<protein>
    <submittedName>
        <fullName evidence="6">Uncharacterized protein</fullName>
    </submittedName>
</protein>
<evidence type="ECO:0000256" key="2">
    <source>
        <dbReference type="ARBA" id="ARBA00022692"/>
    </source>
</evidence>
<evidence type="ECO:0000313" key="6">
    <source>
        <dbReference type="EMBL" id="QRD07294.1"/>
    </source>
</evidence>
<feature type="transmembrane region" description="Helical" evidence="5">
    <location>
        <begin position="319"/>
        <end position="337"/>
    </location>
</feature>
<keyword evidence="3 5" id="KW-1133">Transmembrane helix</keyword>
<dbReference type="EMBL" id="CP069044">
    <property type="protein sequence ID" value="QRD07294.1"/>
    <property type="molecule type" value="Genomic_DNA"/>
</dbReference>
<dbReference type="Proteomes" id="UP000663193">
    <property type="component" value="Chromosome 22"/>
</dbReference>
<evidence type="ECO:0000313" key="7">
    <source>
        <dbReference type="Proteomes" id="UP000663193"/>
    </source>
</evidence>
<evidence type="ECO:0000256" key="5">
    <source>
        <dbReference type="SAM" id="Phobius"/>
    </source>
</evidence>
<sequence>MSKTETAQDLDEVLAGARAYTVFNTGRKLEITQINGVKEAVAFLSSAPVARNPYDKRRLFGVQKKLFEKMRFDNWEPLQSTTNVSPTGSQLQRNENGRIVLETPWKTGPLLYLYIDSERSGFATALLGFFVYDMEIFNPNEFFLASRADVETSDSGFPTVSLLTGWLAERYLEYVQEEAKQVESEIDSIAISDNDGRARVLSKAIRMLNKCSHDIKSLNFDRKIGFALDLANWANGLLRDSKSFSEAHSLLNLVSKHPELRPDQLRERIAQTRAEITDLAAQQRQEQDELQRARAYQLQELSIKIAEDSRRDSRTMRGIAWVTMAFLPATFVTSFFGMNFFDGIADKRVFDGTSRNIWVFFVIALPISAVVLVVFWWWDRKTQVLEQVEREAREKALAS</sequence>
<evidence type="ECO:0000256" key="3">
    <source>
        <dbReference type="ARBA" id="ARBA00022989"/>
    </source>
</evidence>
<dbReference type="AlphaFoldDB" id="A0A7U2ICE3"/>
<reference evidence="7" key="1">
    <citation type="journal article" date="2021" name="BMC Genomics">
        <title>Chromosome-level genome assembly and manually-curated proteome of model necrotroph Parastagonospora nodorum Sn15 reveals a genome-wide trove of candidate effector homologs, and redundancy of virulence-related functions within an accessory chromosome.</title>
        <authorList>
            <person name="Bertazzoni S."/>
            <person name="Jones D.A.B."/>
            <person name="Phan H.T."/>
            <person name="Tan K.-C."/>
            <person name="Hane J.K."/>
        </authorList>
    </citation>
    <scope>NUCLEOTIDE SEQUENCE [LARGE SCALE GENOMIC DNA]</scope>
    <source>
        <strain evidence="7">SN15 / ATCC MYA-4574 / FGSC 10173)</strain>
    </source>
</reference>
<dbReference type="SUPFAM" id="SSF144083">
    <property type="entry name" value="Magnesium transport protein CorA, transmembrane region"/>
    <property type="match status" value="1"/>
</dbReference>
<keyword evidence="7" id="KW-1185">Reference proteome</keyword>
<dbReference type="InterPro" id="IPR045863">
    <property type="entry name" value="CorA_TM1_TM2"/>
</dbReference>
<dbReference type="GO" id="GO:0046873">
    <property type="term" value="F:metal ion transmembrane transporter activity"/>
    <property type="evidence" value="ECO:0007669"/>
    <property type="project" value="InterPro"/>
</dbReference>
<name>A0A7U2ICE3_PHANO</name>
<dbReference type="VEuPathDB" id="FungiDB:JI435_124840"/>
<dbReference type="OrthoDB" id="2830640at2759"/>
<organism evidence="6 7">
    <name type="scientific">Phaeosphaeria nodorum (strain SN15 / ATCC MYA-4574 / FGSC 10173)</name>
    <name type="common">Glume blotch fungus</name>
    <name type="synonym">Parastagonospora nodorum</name>
    <dbReference type="NCBI Taxonomy" id="321614"/>
    <lineage>
        <taxon>Eukaryota</taxon>
        <taxon>Fungi</taxon>
        <taxon>Dikarya</taxon>
        <taxon>Ascomycota</taxon>
        <taxon>Pezizomycotina</taxon>
        <taxon>Dothideomycetes</taxon>
        <taxon>Pleosporomycetidae</taxon>
        <taxon>Pleosporales</taxon>
        <taxon>Pleosporineae</taxon>
        <taxon>Phaeosphaeriaceae</taxon>
        <taxon>Parastagonospora</taxon>
    </lineage>
</organism>
<comment type="subcellular location">
    <subcellularLocation>
        <location evidence="1">Membrane</location>
        <topology evidence="1">Multi-pass membrane protein</topology>
    </subcellularLocation>
</comment>
<evidence type="ECO:0000256" key="4">
    <source>
        <dbReference type="ARBA" id="ARBA00023136"/>
    </source>
</evidence>
<proteinExistence type="predicted"/>
<evidence type="ECO:0000256" key="1">
    <source>
        <dbReference type="ARBA" id="ARBA00004141"/>
    </source>
</evidence>
<dbReference type="Gene3D" id="1.20.58.340">
    <property type="entry name" value="Magnesium transport protein CorA, transmembrane region"/>
    <property type="match status" value="1"/>
</dbReference>
<gene>
    <name evidence="6" type="ORF">JI435_124840</name>
</gene>